<evidence type="ECO:0000313" key="2">
    <source>
        <dbReference type="Proteomes" id="UP000032142"/>
    </source>
</evidence>
<reference evidence="2" key="1">
    <citation type="submission" date="2014-09" db="EMBL/GenBank/DDBJ databases">
        <authorList>
            <person name="Mudge J."/>
            <person name="Ramaraj T."/>
            <person name="Lindquist I.E."/>
            <person name="Bharti A.K."/>
            <person name="Sundararajan A."/>
            <person name="Cameron C.T."/>
            <person name="Woodward J.E."/>
            <person name="May G.D."/>
            <person name="Brubaker C."/>
            <person name="Broadhvest J."/>
            <person name="Wilkins T.A."/>
        </authorList>
    </citation>
    <scope>NUCLEOTIDE SEQUENCE</scope>
    <source>
        <strain evidence="2">cv. AKA8401</strain>
    </source>
</reference>
<accession>A0A0B0NP07</accession>
<sequence>MYISNSNLSSSCACSFCITDRASPSISTTNSPRSNPSRIAWRHTIASATKTYNNPIVNFVLFISKNPRILPNRNFLSITNPPS</sequence>
<proteinExistence type="predicted"/>
<name>A0A0B0NP07_GOSAR</name>
<protein>
    <submittedName>
        <fullName evidence="1">Uncharacterized protein</fullName>
    </submittedName>
</protein>
<gene>
    <name evidence="1" type="ORF">F383_16993</name>
</gene>
<evidence type="ECO:0000313" key="1">
    <source>
        <dbReference type="EMBL" id="KHG14372.1"/>
    </source>
</evidence>
<dbReference type="Proteomes" id="UP000032142">
    <property type="component" value="Unassembled WGS sequence"/>
</dbReference>
<organism evidence="1 2">
    <name type="scientific">Gossypium arboreum</name>
    <name type="common">Tree cotton</name>
    <name type="synonym">Gossypium nanking</name>
    <dbReference type="NCBI Taxonomy" id="29729"/>
    <lineage>
        <taxon>Eukaryota</taxon>
        <taxon>Viridiplantae</taxon>
        <taxon>Streptophyta</taxon>
        <taxon>Embryophyta</taxon>
        <taxon>Tracheophyta</taxon>
        <taxon>Spermatophyta</taxon>
        <taxon>Magnoliopsida</taxon>
        <taxon>eudicotyledons</taxon>
        <taxon>Gunneridae</taxon>
        <taxon>Pentapetalae</taxon>
        <taxon>rosids</taxon>
        <taxon>malvids</taxon>
        <taxon>Malvales</taxon>
        <taxon>Malvaceae</taxon>
        <taxon>Malvoideae</taxon>
        <taxon>Gossypium</taxon>
    </lineage>
</organism>
<dbReference type="EMBL" id="KN401421">
    <property type="protein sequence ID" value="KHG14372.1"/>
    <property type="molecule type" value="Genomic_DNA"/>
</dbReference>
<keyword evidence="2" id="KW-1185">Reference proteome</keyword>
<dbReference type="AlphaFoldDB" id="A0A0B0NP07"/>